<dbReference type="InterPro" id="IPR011761">
    <property type="entry name" value="ATP-grasp"/>
</dbReference>
<dbReference type="Gene3D" id="3.30.470.20">
    <property type="entry name" value="ATP-grasp fold, B domain"/>
    <property type="match status" value="1"/>
</dbReference>
<dbReference type="SMART" id="SM00881">
    <property type="entry name" value="CoA_binding"/>
    <property type="match status" value="1"/>
</dbReference>
<dbReference type="InterPro" id="IPR051538">
    <property type="entry name" value="Acyl-CoA_Synth/Transferase"/>
</dbReference>
<name>A0A1H0AEP0_9BACT</name>
<dbReference type="GO" id="GO:0005524">
    <property type="term" value="F:ATP binding"/>
    <property type="evidence" value="ECO:0007669"/>
    <property type="project" value="UniProtKB-UniRule"/>
</dbReference>
<dbReference type="InterPro" id="IPR036291">
    <property type="entry name" value="NAD(P)-bd_dom_sf"/>
</dbReference>
<dbReference type="SUPFAM" id="SSF51735">
    <property type="entry name" value="NAD(P)-binding Rossmann-fold domains"/>
    <property type="match status" value="1"/>
</dbReference>
<evidence type="ECO:0000313" key="7">
    <source>
        <dbReference type="EMBL" id="SDN31794.1"/>
    </source>
</evidence>
<keyword evidence="8" id="KW-1185">Reference proteome</keyword>
<evidence type="ECO:0000256" key="2">
    <source>
        <dbReference type="ARBA" id="ARBA00022741"/>
    </source>
</evidence>
<dbReference type="Gene3D" id="3.40.50.261">
    <property type="entry name" value="Succinyl-CoA synthetase domains"/>
    <property type="match status" value="2"/>
</dbReference>
<gene>
    <name evidence="7" type="ORF">SAMN04488516_101380</name>
</gene>
<dbReference type="NCBIfam" id="TIGR02717">
    <property type="entry name" value="AcCoA-syn-alpha"/>
    <property type="match status" value="1"/>
</dbReference>
<dbReference type="InterPro" id="IPR003781">
    <property type="entry name" value="CoA-bd"/>
</dbReference>
<keyword evidence="1" id="KW-0436">Ligase</keyword>
<evidence type="ECO:0000313" key="8">
    <source>
        <dbReference type="Proteomes" id="UP000199602"/>
    </source>
</evidence>
<dbReference type="PROSITE" id="PS50975">
    <property type="entry name" value="ATP_GRASP"/>
    <property type="match status" value="1"/>
</dbReference>
<evidence type="ECO:0000256" key="4">
    <source>
        <dbReference type="ARBA" id="ARBA00060888"/>
    </source>
</evidence>
<keyword evidence="3 5" id="KW-0067">ATP-binding</keyword>
<dbReference type="EMBL" id="FNIN01000001">
    <property type="protein sequence ID" value="SDN31794.1"/>
    <property type="molecule type" value="Genomic_DNA"/>
</dbReference>
<dbReference type="InterPro" id="IPR013815">
    <property type="entry name" value="ATP_grasp_subdomain_1"/>
</dbReference>
<dbReference type="InterPro" id="IPR016102">
    <property type="entry name" value="Succinyl-CoA_synth-like"/>
</dbReference>
<keyword evidence="2 5" id="KW-0547">Nucleotide-binding</keyword>
<dbReference type="Pfam" id="PF13607">
    <property type="entry name" value="Succ_CoA_lig"/>
    <property type="match status" value="1"/>
</dbReference>
<reference evidence="7 8" key="1">
    <citation type="submission" date="2016-10" db="EMBL/GenBank/DDBJ databases">
        <authorList>
            <person name="de Groot N.N."/>
        </authorList>
    </citation>
    <scope>NUCLEOTIDE SEQUENCE [LARGE SCALE GENOMIC DNA]</scope>
    <source>
        <strain evidence="7 8">DSM 15269</strain>
    </source>
</reference>
<dbReference type="STRING" id="206665.SAMN04488516_101380"/>
<dbReference type="RefSeq" id="WP_092062525.1">
    <property type="nucleotide sequence ID" value="NZ_FNIN01000001.1"/>
</dbReference>
<dbReference type="OrthoDB" id="9807426at2"/>
<dbReference type="Proteomes" id="UP000199602">
    <property type="component" value="Unassembled WGS sequence"/>
</dbReference>
<keyword evidence="7" id="KW-0808">Transferase</keyword>
<dbReference type="InterPro" id="IPR032875">
    <property type="entry name" value="Succ_CoA_lig_flav_dom"/>
</dbReference>
<evidence type="ECO:0000256" key="5">
    <source>
        <dbReference type="PROSITE-ProRule" id="PRU00409"/>
    </source>
</evidence>
<dbReference type="Gene3D" id="3.40.50.720">
    <property type="entry name" value="NAD(P)-binding Rossmann-like Domain"/>
    <property type="match status" value="1"/>
</dbReference>
<proteinExistence type="inferred from homology"/>
<evidence type="ECO:0000256" key="3">
    <source>
        <dbReference type="ARBA" id="ARBA00022840"/>
    </source>
</evidence>
<dbReference type="Pfam" id="PF19045">
    <property type="entry name" value="Ligase_CoA_2"/>
    <property type="match status" value="1"/>
</dbReference>
<dbReference type="PANTHER" id="PTHR43334">
    <property type="entry name" value="ACETATE--COA LIGASE [ADP-FORMING]"/>
    <property type="match status" value="1"/>
</dbReference>
<dbReference type="SUPFAM" id="SSF52210">
    <property type="entry name" value="Succinyl-CoA synthetase domains"/>
    <property type="match status" value="2"/>
</dbReference>
<dbReference type="PANTHER" id="PTHR43334:SF1">
    <property type="entry name" value="3-HYDROXYPROPIONATE--COA LIGASE [ADP-FORMING]"/>
    <property type="match status" value="1"/>
</dbReference>
<dbReference type="Pfam" id="PF13380">
    <property type="entry name" value="CoA_binding_2"/>
    <property type="match status" value="1"/>
</dbReference>
<dbReference type="SUPFAM" id="SSF56059">
    <property type="entry name" value="Glutathione synthetase ATP-binding domain-like"/>
    <property type="match status" value="1"/>
</dbReference>
<protein>
    <submittedName>
        <fullName evidence="7">Acetyltransferase</fullName>
    </submittedName>
</protein>
<evidence type="ECO:0000259" key="6">
    <source>
        <dbReference type="PROSITE" id="PS50975"/>
    </source>
</evidence>
<dbReference type="GO" id="GO:0016740">
    <property type="term" value="F:transferase activity"/>
    <property type="evidence" value="ECO:0007669"/>
    <property type="project" value="UniProtKB-KW"/>
</dbReference>
<evidence type="ECO:0000256" key="1">
    <source>
        <dbReference type="ARBA" id="ARBA00022598"/>
    </source>
</evidence>
<sequence length="707" mass="77531">MKQNLEYLFSPKSIAIIGASSHPEKIGHIVLQNLQEMNFKGEIYPVNPKAKTILGLPVFSDIKSLPKKIDLAVITVPRGLAVKSVEELGEKGVKAVIVISAGFKEIGGKGYHQEQKLIEIAKKYNIALLGPNCLGLINTHANLNTTFATGIPNKGNISFFSQSGALCVAILDWALGENIGFSKFISLGNKAILDETDMIEYLGKDPKTKVILGYIENVCSGEKFIQTAKKVTRNKPILLIKSGRTAAGARAASSHTGAIAGSDKAYSTAFSKAGIIRVFDVETLFNLALAFSTQPLPQGPNLTIITNSGGPGIMAADICENSKLQMTRLSAETIQKLKQILPGYAALYNPIDIIGDADAKRYLDTIDVIVDDPNTHAILVLLSPTSAIAPQITELAKGIVKKCKNIPKPIFCVFMGKHHVKKGQKILLDNNIPCYLFPEPAIRSLETMYKHWEWTKKGEIKIEIPKRNLELAKKVINEAIVTKQREIVEFQALKILQAYNLPHPKTKLARSSDEAMHIAEEIGFPVVLKIASPSISHKTDVKGVIINLNSPKEVKNAFLEITSRAQRLRPEAHITGCLVQKMAPKGCKEVIVGFKRDDQFGPLIMFGLGGIYVEVLKDISFGLAPLTRDDAQNMIRQIKSYLLLKGFRGEPPVNFKAIEDIILIMSQLSLDLPEVFEAEFNPVLVNDKEALVADVRLIISANNNKKN</sequence>
<dbReference type="AlphaFoldDB" id="A0A1H0AEP0"/>
<dbReference type="Pfam" id="PF13549">
    <property type="entry name" value="ATP-grasp_5"/>
    <property type="match status" value="1"/>
</dbReference>
<dbReference type="InterPro" id="IPR043938">
    <property type="entry name" value="Ligase_CoA_dom"/>
</dbReference>
<dbReference type="FunFam" id="3.30.1490.20:FF:000020">
    <property type="entry name" value="Protein lysine acetyltransferase"/>
    <property type="match status" value="1"/>
</dbReference>
<dbReference type="InterPro" id="IPR014089">
    <property type="entry name" value="AcCoA-synth-alpha"/>
</dbReference>
<dbReference type="Gene3D" id="3.30.1490.20">
    <property type="entry name" value="ATP-grasp fold, A domain"/>
    <property type="match status" value="1"/>
</dbReference>
<organism evidence="7 8">
    <name type="scientific">Desulfonauticus submarinus</name>
    <dbReference type="NCBI Taxonomy" id="206665"/>
    <lineage>
        <taxon>Bacteria</taxon>
        <taxon>Pseudomonadati</taxon>
        <taxon>Thermodesulfobacteriota</taxon>
        <taxon>Desulfovibrionia</taxon>
        <taxon>Desulfovibrionales</taxon>
        <taxon>Desulfonauticaceae</taxon>
        <taxon>Desulfonauticus</taxon>
    </lineage>
</organism>
<dbReference type="GO" id="GO:0043758">
    <property type="term" value="F:acetate-CoA ligase (ADP-forming) activity"/>
    <property type="evidence" value="ECO:0007669"/>
    <property type="project" value="InterPro"/>
</dbReference>
<feature type="domain" description="ATP-grasp" evidence="6">
    <location>
        <begin position="493"/>
        <end position="529"/>
    </location>
</feature>
<dbReference type="GO" id="GO:0046872">
    <property type="term" value="F:metal ion binding"/>
    <property type="evidence" value="ECO:0007669"/>
    <property type="project" value="InterPro"/>
</dbReference>
<accession>A0A1H0AEP0</accession>
<comment type="similarity">
    <text evidence="4">In the N-terminal section; belongs to the acetate CoA ligase alpha subunit family.</text>
</comment>